<evidence type="ECO:0000256" key="4">
    <source>
        <dbReference type="ARBA" id="ARBA00022840"/>
    </source>
</evidence>
<comment type="similarity">
    <text evidence="1">Belongs to the ABC transporter superfamily.</text>
</comment>
<dbReference type="Gene3D" id="3.40.50.300">
    <property type="entry name" value="P-loop containing nucleotide triphosphate hydrolases"/>
    <property type="match status" value="1"/>
</dbReference>
<evidence type="ECO:0000256" key="2">
    <source>
        <dbReference type="ARBA" id="ARBA00022448"/>
    </source>
</evidence>
<dbReference type="InterPro" id="IPR003439">
    <property type="entry name" value="ABC_transporter-like_ATP-bd"/>
</dbReference>
<evidence type="ECO:0000313" key="7">
    <source>
        <dbReference type="Proteomes" id="UP000661894"/>
    </source>
</evidence>
<protein>
    <submittedName>
        <fullName evidence="6">ATP-binding cassette domain-containing protein</fullName>
    </submittedName>
</protein>
<dbReference type="Proteomes" id="UP000661894">
    <property type="component" value="Unassembled WGS sequence"/>
</dbReference>
<dbReference type="EMBL" id="JACSPO010000013">
    <property type="protein sequence ID" value="MBD8063590.1"/>
    <property type="molecule type" value="Genomic_DNA"/>
</dbReference>
<accession>A0ABR8Z5J0</accession>
<dbReference type="InterPro" id="IPR027417">
    <property type="entry name" value="P-loop_NTPase"/>
</dbReference>
<organism evidence="6 7">
    <name type="scientific">Oceanitalea stevensii</name>
    <dbReference type="NCBI Taxonomy" id="2763072"/>
    <lineage>
        <taxon>Bacteria</taxon>
        <taxon>Bacillati</taxon>
        <taxon>Actinomycetota</taxon>
        <taxon>Actinomycetes</taxon>
        <taxon>Micrococcales</taxon>
        <taxon>Bogoriellaceae</taxon>
        <taxon>Georgenia</taxon>
    </lineage>
</organism>
<dbReference type="InterPro" id="IPR017871">
    <property type="entry name" value="ABC_transporter-like_CS"/>
</dbReference>
<dbReference type="InterPro" id="IPR003593">
    <property type="entry name" value="AAA+_ATPase"/>
</dbReference>
<dbReference type="PANTHER" id="PTHR43335">
    <property type="entry name" value="ABC TRANSPORTER, ATP-BINDING PROTEIN"/>
    <property type="match status" value="1"/>
</dbReference>
<keyword evidence="4 6" id="KW-0067">ATP-binding</keyword>
<sequence length="243" mass="25886">MIMARKLSRDFGDVRAVDGIDVDVHRGRIVGVLGPNGSGKSTTLRMLLGLLEPSSGGVTIHGVPYAELESPLTTVGASLDGQAFAASRTGRQHLRCWAGLAGASPERVEELLELVGLSGAAGRRVGTYSLGMKQRLSLATALLGDPQILVLDEPSNGLDPEGILWLRRTLRDLAREGRTVVVASHLLSEAQRMVDDVLLIRDGVVLYQGGLAELLDSVPAPEGGERDLEHAYLALTRQREVAA</sequence>
<keyword evidence="7" id="KW-1185">Reference proteome</keyword>
<dbReference type="GO" id="GO:0005524">
    <property type="term" value="F:ATP binding"/>
    <property type="evidence" value="ECO:0007669"/>
    <property type="project" value="UniProtKB-KW"/>
</dbReference>
<dbReference type="SUPFAM" id="SSF52540">
    <property type="entry name" value="P-loop containing nucleoside triphosphate hydrolases"/>
    <property type="match status" value="1"/>
</dbReference>
<keyword evidence="2" id="KW-0813">Transport</keyword>
<feature type="domain" description="ABC transporter" evidence="5">
    <location>
        <begin position="2"/>
        <end position="227"/>
    </location>
</feature>
<name>A0ABR8Z5J0_9MICO</name>
<dbReference type="Pfam" id="PF00005">
    <property type="entry name" value="ABC_tran"/>
    <property type="match status" value="1"/>
</dbReference>
<proteinExistence type="inferred from homology"/>
<comment type="caution">
    <text evidence="6">The sequence shown here is derived from an EMBL/GenBank/DDBJ whole genome shotgun (WGS) entry which is preliminary data.</text>
</comment>
<keyword evidence="3" id="KW-0547">Nucleotide-binding</keyword>
<gene>
    <name evidence="6" type="ORF">H9624_14805</name>
</gene>
<evidence type="ECO:0000256" key="3">
    <source>
        <dbReference type="ARBA" id="ARBA00022741"/>
    </source>
</evidence>
<dbReference type="PANTHER" id="PTHR43335:SF4">
    <property type="entry name" value="ABC TRANSPORTER, ATP-BINDING PROTEIN"/>
    <property type="match status" value="1"/>
</dbReference>
<evidence type="ECO:0000256" key="1">
    <source>
        <dbReference type="ARBA" id="ARBA00005417"/>
    </source>
</evidence>
<dbReference type="PROSITE" id="PS00211">
    <property type="entry name" value="ABC_TRANSPORTER_1"/>
    <property type="match status" value="1"/>
</dbReference>
<evidence type="ECO:0000313" key="6">
    <source>
        <dbReference type="EMBL" id="MBD8063590.1"/>
    </source>
</evidence>
<reference evidence="6 7" key="1">
    <citation type="submission" date="2020-08" db="EMBL/GenBank/DDBJ databases">
        <title>A Genomic Blueprint of the Chicken Gut Microbiome.</title>
        <authorList>
            <person name="Gilroy R."/>
            <person name="Ravi A."/>
            <person name="Getino M."/>
            <person name="Pursley I."/>
            <person name="Horton D.L."/>
            <person name="Alikhan N.-F."/>
            <person name="Baker D."/>
            <person name="Gharbi K."/>
            <person name="Hall N."/>
            <person name="Watson M."/>
            <person name="Adriaenssens E.M."/>
            <person name="Foster-Nyarko E."/>
            <person name="Jarju S."/>
            <person name="Secka A."/>
            <person name="Antonio M."/>
            <person name="Oren A."/>
            <person name="Chaudhuri R."/>
            <person name="La Ragione R.M."/>
            <person name="Hildebrand F."/>
            <person name="Pallen M.J."/>
        </authorList>
    </citation>
    <scope>NUCLEOTIDE SEQUENCE [LARGE SCALE GENOMIC DNA]</scope>
    <source>
        <strain evidence="6 7">Sa1BUA1</strain>
    </source>
</reference>
<dbReference type="PROSITE" id="PS50893">
    <property type="entry name" value="ABC_TRANSPORTER_2"/>
    <property type="match status" value="1"/>
</dbReference>
<evidence type="ECO:0000259" key="5">
    <source>
        <dbReference type="PROSITE" id="PS50893"/>
    </source>
</evidence>
<dbReference type="SMART" id="SM00382">
    <property type="entry name" value="AAA"/>
    <property type="match status" value="1"/>
</dbReference>